<feature type="compositionally biased region" description="Low complexity" evidence="2">
    <location>
        <begin position="186"/>
        <end position="195"/>
    </location>
</feature>
<feature type="region of interest" description="Disordered" evidence="2">
    <location>
        <begin position="867"/>
        <end position="902"/>
    </location>
</feature>
<dbReference type="InParanoid" id="A0A2K3D907"/>
<dbReference type="KEGG" id="cre:CHLRE_10g418750v5"/>
<dbReference type="Proteomes" id="UP000006906">
    <property type="component" value="Chromosome 10"/>
</dbReference>
<dbReference type="OrthoDB" id="553379at2759"/>
<feature type="compositionally biased region" description="Basic residues" evidence="2">
    <location>
        <begin position="196"/>
        <end position="205"/>
    </location>
</feature>
<evidence type="ECO:0000313" key="4">
    <source>
        <dbReference type="Proteomes" id="UP000006906"/>
    </source>
</evidence>
<accession>A0A2K3D907</accession>
<gene>
    <name evidence="3" type="ORF">CHLRE_10g418750v5</name>
</gene>
<feature type="region of interest" description="Disordered" evidence="2">
    <location>
        <begin position="747"/>
        <end position="776"/>
    </location>
</feature>
<dbReference type="Gramene" id="PNW77013">
    <property type="protein sequence ID" value="PNW77013"/>
    <property type="gene ID" value="CHLRE_10g418750v5"/>
</dbReference>
<proteinExistence type="predicted"/>
<evidence type="ECO:0000313" key="3">
    <source>
        <dbReference type="EMBL" id="PNW77013.1"/>
    </source>
</evidence>
<feature type="region of interest" description="Disordered" evidence="2">
    <location>
        <begin position="1634"/>
        <end position="1685"/>
    </location>
</feature>
<feature type="coiled-coil region" evidence="1">
    <location>
        <begin position="141"/>
        <end position="172"/>
    </location>
</feature>
<dbReference type="RefSeq" id="XP_042919820.1">
    <property type="nucleotide sequence ID" value="XM_043066423.1"/>
</dbReference>
<feature type="compositionally biased region" description="Basic and acidic residues" evidence="2">
    <location>
        <begin position="271"/>
        <end position="287"/>
    </location>
</feature>
<dbReference type="ExpressionAtlas" id="A0A2K3D907">
    <property type="expression patterns" value="baseline"/>
</dbReference>
<dbReference type="GeneID" id="5728319"/>
<feature type="compositionally biased region" description="Gly residues" evidence="2">
    <location>
        <begin position="1642"/>
        <end position="1655"/>
    </location>
</feature>
<dbReference type="EMBL" id="CM008971">
    <property type="protein sequence ID" value="PNW77013.1"/>
    <property type="molecule type" value="Genomic_DNA"/>
</dbReference>
<feature type="compositionally biased region" description="Pro residues" evidence="2">
    <location>
        <begin position="597"/>
        <end position="607"/>
    </location>
</feature>
<feature type="compositionally biased region" description="Low complexity" evidence="2">
    <location>
        <begin position="1081"/>
        <end position="1103"/>
    </location>
</feature>
<feature type="compositionally biased region" description="Low complexity" evidence="2">
    <location>
        <begin position="1194"/>
        <end position="1209"/>
    </location>
</feature>
<feature type="compositionally biased region" description="Low complexity" evidence="2">
    <location>
        <begin position="586"/>
        <end position="596"/>
    </location>
</feature>
<feature type="region of interest" description="Disordered" evidence="2">
    <location>
        <begin position="507"/>
        <end position="567"/>
    </location>
</feature>
<name>A0A2K3D907_CHLRE</name>
<dbReference type="STRING" id="3055.A0A2K3D907"/>
<dbReference type="OMA" id="HHATELE"/>
<keyword evidence="1" id="KW-0175">Coiled coil</keyword>
<reference evidence="3 4" key="1">
    <citation type="journal article" date="2007" name="Science">
        <title>The Chlamydomonas genome reveals the evolution of key animal and plant functions.</title>
        <authorList>
            <person name="Merchant S.S."/>
            <person name="Prochnik S.E."/>
            <person name="Vallon O."/>
            <person name="Harris E.H."/>
            <person name="Karpowicz S.J."/>
            <person name="Witman G.B."/>
            <person name="Terry A."/>
            <person name="Salamov A."/>
            <person name="Fritz-Laylin L.K."/>
            <person name="Marechal-Drouard L."/>
            <person name="Marshall W.F."/>
            <person name="Qu L.H."/>
            <person name="Nelson D.R."/>
            <person name="Sanderfoot A.A."/>
            <person name="Spalding M.H."/>
            <person name="Kapitonov V.V."/>
            <person name="Ren Q."/>
            <person name="Ferris P."/>
            <person name="Lindquist E."/>
            <person name="Shapiro H."/>
            <person name="Lucas S.M."/>
            <person name="Grimwood J."/>
            <person name="Schmutz J."/>
            <person name="Cardol P."/>
            <person name="Cerutti H."/>
            <person name="Chanfreau G."/>
            <person name="Chen C.L."/>
            <person name="Cognat V."/>
            <person name="Croft M.T."/>
            <person name="Dent R."/>
            <person name="Dutcher S."/>
            <person name="Fernandez E."/>
            <person name="Fukuzawa H."/>
            <person name="Gonzalez-Ballester D."/>
            <person name="Gonzalez-Halphen D."/>
            <person name="Hallmann A."/>
            <person name="Hanikenne M."/>
            <person name="Hippler M."/>
            <person name="Inwood W."/>
            <person name="Jabbari K."/>
            <person name="Kalanon M."/>
            <person name="Kuras R."/>
            <person name="Lefebvre P.A."/>
            <person name="Lemaire S.D."/>
            <person name="Lobanov A.V."/>
            <person name="Lohr M."/>
            <person name="Manuell A."/>
            <person name="Meier I."/>
            <person name="Mets L."/>
            <person name="Mittag M."/>
            <person name="Mittelmeier T."/>
            <person name="Moroney J.V."/>
            <person name="Moseley J."/>
            <person name="Napoli C."/>
            <person name="Nedelcu A.M."/>
            <person name="Niyogi K."/>
            <person name="Novoselov S.V."/>
            <person name="Paulsen I.T."/>
            <person name="Pazour G."/>
            <person name="Purton S."/>
            <person name="Ral J.P."/>
            <person name="Riano-Pachon D.M."/>
            <person name="Riekhof W."/>
            <person name="Rymarquis L."/>
            <person name="Schroda M."/>
            <person name="Stern D."/>
            <person name="Umen J."/>
            <person name="Willows R."/>
            <person name="Wilson N."/>
            <person name="Zimmer S.L."/>
            <person name="Allmer J."/>
            <person name="Balk J."/>
            <person name="Bisova K."/>
            <person name="Chen C.J."/>
            <person name="Elias M."/>
            <person name="Gendler K."/>
            <person name="Hauser C."/>
            <person name="Lamb M.R."/>
            <person name="Ledford H."/>
            <person name="Long J.C."/>
            <person name="Minagawa J."/>
            <person name="Page M.D."/>
            <person name="Pan J."/>
            <person name="Pootakham W."/>
            <person name="Roje S."/>
            <person name="Rose A."/>
            <person name="Stahlberg E."/>
            <person name="Terauchi A.M."/>
            <person name="Yang P."/>
            <person name="Ball S."/>
            <person name="Bowler C."/>
            <person name="Dieckmann C.L."/>
            <person name="Gladyshev V.N."/>
            <person name="Green P."/>
            <person name="Jorgensen R."/>
            <person name="Mayfield S."/>
            <person name="Mueller-Roeber B."/>
            <person name="Rajamani S."/>
            <person name="Sayre R.T."/>
            <person name="Brokstein P."/>
            <person name="Dubchak I."/>
            <person name="Goodstein D."/>
            <person name="Hornick L."/>
            <person name="Huang Y.W."/>
            <person name="Jhaveri J."/>
            <person name="Luo Y."/>
            <person name="Martinez D."/>
            <person name="Ngau W.C."/>
            <person name="Otillar B."/>
            <person name="Poliakov A."/>
            <person name="Porter A."/>
            <person name="Szajkowski L."/>
            <person name="Werner G."/>
            <person name="Zhou K."/>
            <person name="Grigoriev I.V."/>
            <person name="Rokhsar D.S."/>
            <person name="Grossman A.R."/>
        </authorList>
    </citation>
    <scope>NUCLEOTIDE SEQUENCE [LARGE SCALE GENOMIC DNA]</scope>
    <source>
        <strain evidence="4">CC-503</strain>
    </source>
</reference>
<feature type="compositionally biased region" description="Low complexity" evidence="2">
    <location>
        <begin position="220"/>
        <end position="252"/>
    </location>
</feature>
<evidence type="ECO:0000256" key="1">
    <source>
        <dbReference type="SAM" id="Coils"/>
    </source>
</evidence>
<feature type="region of interest" description="Disordered" evidence="2">
    <location>
        <begin position="1194"/>
        <end position="1234"/>
    </location>
</feature>
<organism evidence="3 4">
    <name type="scientific">Chlamydomonas reinhardtii</name>
    <name type="common">Chlamydomonas smithii</name>
    <dbReference type="NCBI Taxonomy" id="3055"/>
    <lineage>
        <taxon>Eukaryota</taxon>
        <taxon>Viridiplantae</taxon>
        <taxon>Chlorophyta</taxon>
        <taxon>core chlorophytes</taxon>
        <taxon>Chlorophyceae</taxon>
        <taxon>CS clade</taxon>
        <taxon>Chlamydomonadales</taxon>
        <taxon>Chlamydomonadaceae</taxon>
        <taxon>Chlamydomonas</taxon>
    </lineage>
</organism>
<feature type="coiled-coil region" evidence="1">
    <location>
        <begin position="287"/>
        <end position="314"/>
    </location>
</feature>
<protein>
    <submittedName>
        <fullName evidence="3">Uncharacterized protein</fullName>
    </submittedName>
</protein>
<keyword evidence="4" id="KW-1185">Reference proteome</keyword>
<feature type="region of interest" description="Disordered" evidence="2">
    <location>
        <begin position="586"/>
        <end position="613"/>
    </location>
</feature>
<feature type="coiled-coil region" evidence="1">
    <location>
        <begin position="71"/>
        <end position="102"/>
    </location>
</feature>
<feature type="region of interest" description="Disordered" evidence="2">
    <location>
        <begin position="1081"/>
        <end position="1105"/>
    </location>
</feature>
<feature type="compositionally biased region" description="Low complexity" evidence="2">
    <location>
        <begin position="121"/>
        <end position="140"/>
    </location>
</feature>
<evidence type="ECO:0000256" key="2">
    <source>
        <dbReference type="SAM" id="MobiDB-lite"/>
    </source>
</evidence>
<feature type="region of interest" description="Disordered" evidence="2">
    <location>
        <begin position="107"/>
        <end position="140"/>
    </location>
</feature>
<sequence>MAPTLAELEARLAAKGAELQKAQADLAKAEARSAKLKTYLEGFRAQAVSTTALADKYRALQEDHGAVQAALTAAQAEAAGLRAQLAREATEAEKRLNAALRAARQGAVSAGGEGASRKSQPEAGAAEPEGGQAQQQSQAEVLRLQQTVGQLRAELSAARDQLGHLLEQQEQQQALADAARTAAAANGTASTAAAGGRKRGGRGRGKSGPNGAAGSVARAGESSDSEGSSWDGNTLAEPAPTAAATEAASAGEAGVGDGKRHRPPRAVGSRQRRDRDQGPSHNPDPEREAVLQELQRLRQEATQWRQERKALTGRVEAAEAVRRTAQAVLAERERQLEAAAAREAAQAADMEEVKAQMQALQALVSQHATALHQHTAAAAAADADRRKLSAAVANCGERLAAVDVQLERRLAQVGEQAAAVAEATAGAAVAAVEARLVLQLDEIAAGGRALRATVGGMAVQLRGVSRTHRLLRAAFGSGPGGGGDPDGMEDDADAAFADLAGFRDEEAGVGTTGAGAAGGRHQQHQQQQGQLWLMAATAPAATGAPPRQALPPPQAQGQGQGQEHRDKRRRLNMDPNQHMGLSYPAAAAAGPRTAPVVAPPQPQPLPLPASRTAPFTATTAGTAATATAASGALALVQPLALVRRSRGRPRKERPPSELLATLLDGRASGAGQLAKIASAAARRAAEAVRGGVLHPGPLAAALCSAVLRCCKPQLGLQGAGAAGGATAAEPGAAAAAASVVPASAKPGERAAEAGGSGNDIGISAAQGSTAAGRPSGHSVSALRELLGPLMASRGAARGGAAAGGVKAAGAGPGGGGSSVGATLQDAVCGLWCRPQEQQRQVVRWLLQVAREADVLIAQGQQQVQLQQEGRAGLGHGQAVGPQDHEGSDAEAGGGGGATDAPATPAKRAAALVAAEEAVAAAGSGRAPAGRLVGGLLARQLRPVACAAWLHQHLQHQPGEASAAAEAGPAAAVHGGGTGSGGSVVEQCAAAAALGQLLRLYRDRQGFLLSAADLVHAAADARRHRYDQHSKLGPQQRSHPHDSTSHGVAGGGAACCRHGSIVPLSCLVVSWPAAMAAPNSAKAVAPQQRGPGHNSHTGHSSGSGLWDAGGGAAEGALVAAPLSTALQVAAQLLALERLAAAVSELQVGPVGQEGGVGPGWLLPPLPAELGAQTEAVAAAALLRVVLEQHQHAQAHTSAAAGSGTGNAAAAKLPAGDSARASEGGGCGGASTAAGSMAPARNPSIPLPMLPSLPRLLQAVGVVKAATTNAGATPAEPSNSSLDEALTASLQEARSATSELAGRLVGLLLAAAPTSEPGAQTAATATCVLASAAGGGAGQRSGAAAGPYVSALQQALLVLCHLLPYEQVYGSVLAPLAAALMAAIAPLGGSAEGGLDGGAGAAQQKPQLQQLLETCSRSPTAVRALGEAFADVACQALLSTQTSAITASAGQGAAAATGRVLRQGLSSACEQLAGRVAAVPWPSPLPQSPPAAAAALVTPGLVACLVRVAGLCMCEPDTDLPTVGSGNGVEGHWHAAVNASVLRTLGLLRGSLHRGRSVRGRAPGSGVGVPVADELSLAPWVVELLEQGRPGEEAAGGGGGSGAEHLVQVEAGHGETGARPALHSAGAKAAAVGAGDWDMEGGEDLGGPEAGHGGGGDSESEADGAGGEPPGPLQFEAEVAGSDEADN</sequence>
<feature type="region of interest" description="Disordered" evidence="2">
    <location>
        <begin position="186"/>
        <end position="287"/>
    </location>
</feature>
<feature type="coiled-coil region" evidence="1">
    <location>
        <begin position="5"/>
        <end position="39"/>
    </location>
</feature>
<feature type="region of interest" description="Disordered" evidence="2">
    <location>
        <begin position="1026"/>
        <end position="1048"/>
    </location>
</feature>
<feature type="compositionally biased region" description="Low complexity" evidence="2">
    <location>
        <begin position="524"/>
        <end position="547"/>
    </location>
</feature>